<dbReference type="PRINTS" id="PR00382">
    <property type="entry name" value="LIPIDTRNSFER"/>
</dbReference>
<feature type="domain" description="Bifunctional inhibitor/plant lipid transfer protein/seed storage helical" evidence="5">
    <location>
        <begin position="32"/>
        <end position="116"/>
    </location>
</feature>
<name>B9SF15_RICCO</name>
<dbReference type="STRING" id="3988.B9SF15"/>
<gene>
    <name evidence="6" type="ORF">RCOM_1212060</name>
</gene>
<dbReference type="Pfam" id="PF00234">
    <property type="entry name" value="Tryp_alpha_amyl"/>
    <property type="match status" value="1"/>
</dbReference>
<dbReference type="SUPFAM" id="SSF47699">
    <property type="entry name" value="Bifunctional inhibitor/lipid-transfer protein/seed storage 2S albumin"/>
    <property type="match status" value="1"/>
</dbReference>
<evidence type="ECO:0000313" key="6">
    <source>
        <dbReference type="EMBL" id="EEF37792.1"/>
    </source>
</evidence>
<dbReference type="InterPro" id="IPR036312">
    <property type="entry name" value="Bifun_inhib/LTP/seed_sf"/>
</dbReference>
<keyword evidence="2" id="KW-1015">Disulfide bond</keyword>
<dbReference type="InParanoid" id="B9SF15"/>
<feature type="signal peptide" evidence="4">
    <location>
        <begin position="1"/>
        <end position="29"/>
    </location>
</feature>
<dbReference type="PANTHER" id="PTHR33076">
    <property type="entry name" value="NON-SPECIFIC LIPID-TRANSFER PROTEIN 2-RELATED"/>
    <property type="match status" value="1"/>
</dbReference>
<dbReference type="AlphaFoldDB" id="B9SF15"/>
<feature type="chain" id="PRO_5002889315" description="Non-specific lipid-transfer protein" evidence="4">
    <location>
        <begin position="30"/>
        <end position="125"/>
    </location>
</feature>
<dbReference type="GO" id="GO:0008289">
    <property type="term" value="F:lipid binding"/>
    <property type="evidence" value="ECO:0007669"/>
    <property type="project" value="UniProtKB-KW"/>
</dbReference>
<accession>B9SF15</accession>
<dbReference type="SMART" id="SM00499">
    <property type="entry name" value="AAI"/>
    <property type="match status" value="1"/>
</dbReference>
<keyword evidence="3" id="KW-0813">Transport</keyword>
<evidence type="ECO:0000259" key="5">
    <source>
        <dbReference type="SMART" id="SM00499"/>
    </source>
</evidence>
<dbReference type="GO" id="GO:0006869">
    <property type="term" value="P:lipid transport"/>
    <property type="evidence" value="ECO:0007669"/>
    <property type="project" value="InterPro"/>
</dbReference>
<comment type="function">
    <text evidence="3">Plant non-specific lipid-transfer proteins transfer phospholipids as well as galactolipids across membranes. May play a role in wax or cutin deposition in the cell walls of expanding epidermal cells and certain secretory tissues.</text>
</comment>
<dbReference type="Proteomes" id="UP000008311">
    <property type="component" value="Unassembled WGS sequence"/>
</dbReference>
<dbReference type="EMBL" id="EQ973941">
    <property type="protein sequence ID" value="EEF37792.1"/>
    <property type="molecule type" value="Genomic_DNA"/>
</dbReference>
<keyword evidence="4" id="KW-0732">Signal</keyword>
<organism evidence="6 7">
    <name type="scientific">Ricinus communis</name>
    <name type="common">Castor bean</name>
    <dbReference type="NCBI Taxonomy" id="3988"/>
    <lineage>
        <taxon>Eukaryota</taxon>
        <taxon>Viridiplantae</taxon>
        <taxon>Streptophyta</taxon>
        <taxon>Embryophyta</taxon>
        <taxon>Tracheophyta</taxon>
        <taxon>Spermatophyta</taxon>
        <taxon>Magnoliopsida</taxon>
        <taxon>eudicotyledons</taxon>
        <taxon>Gunneridae</taxon>
        <taxon>Pentapetalae</taxon>
        <taxon>rosids</taxon>
        <taxon>fabids</taxon>
        <taxon>Malpighiales</taxon>
        <taxon>Euphorbiaceae</taxon>
        <taxon>Acalyphoideae</taxon>
        <taxon>Acalypheae</taxon>
        <taxon>Ricinus</taxon>
    </lineage>
</organism>
<dbReference type="PROSITE" id="PS00597">
    <property type="entry name" value="PLANT_LTP"/>
    <property type="match status" value="1"/>
</dbReference>
<sequence>MEKKVMILMGMWAMLLVLLMMSNAMSVHGISCTEAVAAMNPCLPFLIGAQASPVAPCCLAVQNVNQEASTKEIRRELCDCFKKAGPALGVKPDKAKQLPDLCHVQVPVPIDPTIDCSKVTEDIAW</sequence>
<proteinExistence type="inferred from homology"/>
<protein>
    <recommendedName>
        <fullName evidence="3">Non-specific lipid-transfer protein</fullName>
    </recommendedName>
</protein>
<dbReference type="eggNOG" id="ENOG502S79G">
    <property type="taxonomic scope" value="Eukaryota"/>
</dbReference>
<dbReference type="Gene3D" id="1.10.110.10">
    <property type="entry name" value="Plant lipid-transfer and hydrophobic proteins"/>
    <property type="match status" value="1"/>
</dbReference>
<dbReference type="InterPro" id="IPR000528">
    <property type="entry name" value="Plant_nsLTP"/>
</dbReference>
<evidence type="ECO:0000256" key="3">
    <source>
        <dbReference type="RuleBase" id="RU000628"/>
    </source>
</evidence>
<evidence type="ECO:0000256" key="2">
    <source>
        <dbReference type="ARBA" id="ARBA00023157"/>
    </source>
</evidence>
<evidence type="ECO:0000256" key="1">
    <source>
        <dbReference type="ARBA" id="ARBA00009748"/>
    </source>
</evidence>
<evidence type="ECO:0000313" key="7">
    <source>
        <dbReference type="Proteomes" id="UP000008311"/>
    </source>
</evidence>
<keyword evidence="7" id="KW-1185">Reference proteome</keyword>
<dbReference type="CDD" id="cd01960">
    <property type="entry name" value="nsLTP1"/>
    <property type="match status" value="1"/>
</dbReference>
<dbReference type="InterPro" id="IPR016140">
    <property type="entry name" value="Bifunc_inhib/LTP/seed_store"/>
</dbReference>
<comment type="similarity">
    <text evidence="1 3">Belongs to the plant LTP family.</text>
</comment>
<evidence type="ECO:0000256" key="4">
    <source>
        <dbReference type="SAM" id="SignalP"/>
    </source>
</evidence>
<reference evidence="7" key="1">
    <citation type="journal article" date="2010" name="Nat. Biotechnol.">
        <title>Draft genome sequence of the oilseed species Ricinus communis.</title>
        <authorList>
            <person name="Chan A.P."/>
            <person name="Crabtree J."/>
            <person name="Zhao Q."/>
            <person name="Lorenzi H."/>
            <person name="Orvis J."/>
            <person name="Puiu D."/>
            <person name="Melake-Berhan A."/>
            <person name="Jones K.M."/>
            <person name="Redman J."/>
            <person name="Chen G."/>
            <person name="Cahoon E.B."/>
            <person name="Gedil M."/>
            <person name="Stanke M."/>
            <person name="Haas B.J."/>
            <person name="Wortman J.R."/>
            <person name="Fraser-Liggett C.M."/>
            <person name="Ravel J."/>
            <person name="Rabinowicz P.D."/>
        </authorList>
    </citation>
    <scope>NUCLEOTIDE SEQUENCE [LARGE SCALE GENOMIC DNA]</scope>
    <source>
        <strain evidence="7">cv. Hale</strain>
    </source>
</reference>
<keyword evidence="3" id="KW-0446">Lipid-binding</keyword>